<dbReference type="Pfam" id="PF01699">
    <property type="entry name" value="Na_Ca_ex"/>
    <property type="match status" value="2"/>
</dbReference>
<evidence type="ECO:0000256" key="10">
    <source>
        <dbReference type="ARBA" id="ARBA00022847"/>
    </source>
</evidence>
<evidence type="ECO:0000256" key="2">
    <source>
        <dbReference type="ARBA" id="ARBA00005364"/>
    </source>
</evidence>
<feature type="transmembrane region" description="Helical" evidence="17">
    <location>
        <begin position="371"/>
        <end position="390"/>
    </location>
</feature>
<dbReference type="GO" id="GO:0005262">
    <property type="term" value="F:calcium channel activity"/>
    <property type="evidence" value="ECO:0007669"/>
    <property type="project" value="TreeGrafter"/>
</dbReference>
<feature type="transmembrane region" description="Helical" evidence="17">
    <location>
        <begin position="770"/>
        <end position="789"/>
    </location>
</feature>
<dbReference type="PROSITE" id="PS00018">
    <property type="entry name" value="EF_HAND_1"/>
    <property type="match status" value="2"/>
</dbReference>
<dbReference type="InterPro" id="IPR018247">
    <property type="entry name" value="EF_Hand_1_Ca_BS"/>
</dbReference>
<comment type="subcellular location">
    <subcellularLocation>
        <location evidence="1">Membrane</location>
        <topology evidence="1">Multi-pass membrane protein</topology>
    </subcellularLocation>
</comment>
<keyword evidence="9" id="KW-0106">Calcium</keyword>
<dbReference type="SMART" id="SM00054">
    <property type="entry name" value="EFh"/>
    <property type="match status" value="3"/>
</dbReference>
<keyword evidence="4" id="KW-0050">Antiport</keyword>
<reference evidence="19" key="1">
    <citation type="submission" date="2021-01" db="EMBL/GenBank/DDBJ databases">
        <authorList>
            <person name="Corre E."/>
            <person name="Pelletier E."/>
            <person name="Niang G."/>
            <person name="Scheremetjew M."/>
            <person name="Finn R."/>
            <person name="Kale V."/>
            <person name="Holt S."/>
            <person name="Cochrane G."/>
            <person name="Meng A."/>
            <person name="Brown T."/>
            <person name="Cohen L."/>
        </authorList>
    </citation>
    <scope>NUCLEOTIDE SEQUENCE</scope>
    <source>
        <strain evidence="19">RCC1693</strain>
    </source>
</reference>
<feature type="transmembrane region" description="Helical" evidence="17">
    <location>
        <begin position="691"/>
        <end position="710"/>
    </location>
</feature>
<keyword evidence="8" id="KW-0732">Signal</keyword>
<dbReference type="PROSITE" id="PS50222">
    <property type="entry name" value="EF_HAND_2"/>
    <property type="match status" value="2"/>
</dbReference>
<gene>
    <name evidence="19" type="ORF">FPAR1323_LOCUS12228</name>
</gene>
<keyword evidence="15 17" id="KW-0472">Membrane</keyword>
<feature type="transmembrane region" description="Helical" evidence="17">
    <location>
        <begin position="30"/>
        <end position="50"/>
    </location>
</feature>
<dbReference type="GO" id="GO:0015293">
    <property type="term" value="F:symporter activity"/>
    <property type="evidence" value="ECO:0007669"/>
    <property type="project" value="UniProtKB-KW"/>
</dbReference>
<evidence type="ECO:0000313" key="19">
    <source>
        <dbReference type="EMBL" id="CAD9430460.1"/>
    </source>
</evidence>
<dbReference type="InterPro" id="IPR004837">
    <property type="entry name" value="NaCa_Exmemb"/>
</dbReference>
<evidence type="ECO:0000256" key="11">
    <source>
        <dbReference type="ARBA" id="ARBA00022958"/>
    </source>
</evidence>
<evidence type="ECO:0000256" key="15">
    <source>
        <dbReference type="ARBA" id="ARBA00023136"/>
    </source>
</evidence>
<keyword evidence="16" id="KW-0739">Sodium transport</keyword>
<dbReference type="FunFam" id="1.20.1420.30:FF:000009">
    <property type="entry name" value="sodium/potassium/calcium exchanger 5 isoform X2"/>
    <property type="match status" value="1"/>
</dbReference>
<keyword evidence="11" id="KW-0630">Potassium</keyword>
<feature type="transmembrane region" description="Helical" evidence="17">
    <location>
        <begin position="397"/>
        <end position="417"/>
    </location>
</feature>
<dbReference type="PANTHER" id="PTHR10846:SF73">
    <property type="entry name" value="SODIUM_CALCIUM EXCHANGER MEMBRANE REGION DOMAIN-CONTAINING PROTEIN"/>
    <property type="match status" value="1"/>
</dbReference>
<feature type="transmembrane region" description="Helical" evidence="17">
    <location>
        <begin position="730"/>
        <end position="750"/>
    </location>
</feature>
<dbReference type="InterPro" id="IPR011992">
    <property type="entry name" value="EF-hand-dom_pair"/>
</dbReference>
<sequence>MNRSSEPFYKWRNRKGLNPTQKKDKVQLRFAIASGLMVSMLAFCGVYTLVSGATVSTSTTIDLSAPIETPGQARSLLKHRLLTGHNATYSMDISPTAAPTEISHREGTCPGIPKPSANLYKCTRYEVARQNTCAKYFTEESRVYPDLPEGFTDGLGDCEPYSGEKGPYPPDDPTWYACDAALALCQQNGDDEDKTAIFDSDTCYCPAEVPSTCVKDSDCDGEGGKTMCFTPDMCDDDEGLCEDAGQCFKPGLAQGDAGGFILQLLILFYMFLCIAIVCDDLFVPALEVIAEKWELSNDVAGATLMAAGGSAPELFTALMGVFMRGDLGFSTIVGSAVFNVLFVIGMCAMFTPAKFSPLTLTWWPLARDCTYYIITLFALVIFMGDGEIYMHEAILQFLLYIGYVVLMGCSETLEAMVKKSLNKSSAEVTPEGAEGENLETMRARVNTEFNRPSTFRAGVLQLLTSKTSITDTAGIACVAKIKGDVYEVFDSLDENKNGEIDRDELKKLLVTLGTAENELTDDALKVHAQAIDTAGNGIITKSEFVIWYTASEERIASEMKECFDRFDENNSGTIDKDEIKKLLEGMGHKPGPHDIEEAEKSINQTEGELNFEDFSAWYKKSLFWDERKHGAEEAAESQESVLEGIVSGFNDLSDPDMPMRAKFFYLFSLPIQIVFGCCVPDCRPPGQEWKCYGTFMMSIVMIGLSSYFMVEAVVEVTNAQNLNIPTAISGMTIIAAGTSVPDLLSSVIVARNGHGDMAVSSSVGSNIFDVTVGIPIPWIFFILFCQAHSCEYFVRLDKSDLVLPTILLLIMVAVIIFAIAISKWQMTHMLGNLMFIFYFLYLGFAIANKYCFWISMSL</sequence>
<keyword evidence="3" id="KW-0813">Transport</keyword>
<comment type="similarity">
    <text evidence="2">Belongs to the Ca(2+):cation antiporter (CaCA) (TC 2.A.19) family. SLC24A subfamily.</text>
</comment>
<evidence type="ECO:0000259" key="18">
    <source>
        <dbReference type="PROSITE" id="PS50222"/>
    </source>
</evidence>
<dbReference type="GO" id="GO:0006874">
    <property type="term" value="P:intracellular calcium ion homeostasis"/>
    <property type="evidence" value="ECO:0007669"/>
    <property type="project" value="TreeGrafter"/>
</dbReference>
<feature type="transmembrane region" description="Helical" evidence="17">
    <location>
        <begin position="833"/>
        <end position="856"/>
    </location>
</feature>
<dbReference type="InterPro" id="IPR002048">
    <property type="entry name" value="EF_hand_dom"/>
</dbReference>
<keyword evidence="5" id="KW-0633">Potassium transport</keyword>
<dbReference type="PANTHER" id="PTHR10846">
    <property type="entry name" value="SODIUM/POTASSIUM/CALCIUM EXCHANGER"/>
    <property type="match status" value="1"/>
</dbReference>
<dbReference type="Gene3D" id="1.20.1420.30">
    <property type="entry name" value="NCX, central ion-binding region"/>
    <property type="match status" value="2"/>
</dbReference>
<evidence type="ECO:0000256" key="13">
    <source>
        <dbReference type="ARBA" id="ARBA00023053"/>
    </source>
</evidence>
<evidence type="ECO:0000256" key="17">
    <source>
        <dbReference type="SAM" id="Phobius"/>
    </source>
</evidence>
<dbReference type="GO" id="GO:0005886">
    <property type="term" value="C:plasma membrane"/>
    <property type="evidence" value="ECO:0007669"/>
    <property type="project" value="TreeGrafter"/>
</dbReference>
<evidence type="ECO:0000256" key="14">
    <source>
        <dbReference type="ARBA" id="ARBA00023065"/>
    </source>
</evidence>
<evidence type="ECO:0000256" key="8">
    <source>
        <dbReference type="ARBA" id="ARBA00022729"/>
    </source>
</evidence>
<dbReference type="GO" id="GO:0008273">
    <property type="term" value="F:calcium, potassium:sodium antiporter activity"/>
    <property type="evidence" value="ECO:0007669"/>
    <property type="project" value="TreeGrafter"/>
</dbReference>
<dbReference type="Pfam" id="PF13499">
    <property type="entry name" value="EF-hand_7"/>
    <property type="match status" value="2"/>
</dbReference>
<feature type="transmembrane region" description="Helical" evidence="17">
    <location>
        <begin position="260"/>
        <end position="283"/>
    </location>
</feature>
<keyword evidence="7 17" id="KW-0812">Transmembrane</keyword>
<feature type="transmembrane region" description="Helical" evidence="17">
    <location>
        <begin position="663"/>
        <end position="679"/>
    </location>
</feature>
<feature type="transmembrane region" description="Helical" evidence="17">
    <location>
        <begin position="801"/>
        <end position="821"/>
    </location>
</feature>
<dbReference type="NCBIfam" id="TIGR00367">
    <property type="entry name" value="calcium/sodium antiporter"/>
    <property type="match status" value="1"/>
</dbReference>
<dbReference type="SUPFAM" id="SSF47473">
    <property type="entry name" value="EF-hand"/>
    <property type="match status" value="1"/>
</dbReference>
<dbReference type="CDD" id="cd00051">
    <property type="entry name" value="EFh"/>
    <property type="match status" value="1"/>
</dbReference>
<keyword evidence="6" id="KW-0109">Calcium transport</keyword>
<evidence type="ECO:0000256" key="6">
    <source>
        <dbReference type="ARBA" id="ARBA00022568"/>
    </source>
</evidence>
<organism evidence="19">
    <name type="scientific">Florenciella parvula</name>
    <dbReference type="NCBI Taxonomy" id="236787"/>
    <lineage>
        <taxon>Eukaryota</taxon>
        <taxon>Sar</taxon>
        <taxon>Stramenopiles</taxon>
        <taxon>Ochrophyta</taxon>
        <taxon>Dictyochophyceae</taxon>
        <taxon>Florenciellales</taxon>
        <taxon>Florenciella</taxon>
    </lineage>
</organism>
<keyword evidence="12 17" id="KW-1133">Transmembrane helix</keyword>
<dbReference type="InterPro" id="IPR004481">
    <property type="entry name" value="K/Na/Ca-exchanger"/>
</dbReference>
<feature type="domain" description="EF-hand" evidence="18">
    <location>
        <begin position="554"/>
        <end position="589"/>
    </location>
</feature>
<keyword evidence="13" id="KW-0915">Sodium</keyword>
<evidence type="ECO:0000256" key="12">
    <source>
        <dbReference type="ARBA" id="ARBA00022989"/>
    </source>
</evidence>
<evidence type="ECO:0000256" key="16">
    <source>
        <dbReference type="ARBA" id="ARBA00023201"/>
    </source>
</evidence>
<evidence type="ECO:0000256" key="7">
    <source>
        <dbReference type="ARBA" id="ARBA00022692"/>
    </source>
</evidence>
<evidence type="ECO:0000256" key="3">
    <source>
        <dbReference type="ARBA" id="ARBA00022448"/>
    </source>
</evidence>
<evidence type="ECO:0000256" key="1">
    <source>
        <dbReference type="ARBA" id="ARBA00004141"/>
    </source>
</evidence>
<dbReference type="AlphaFoldDB" id="A0A7S2CMU7"/>
<proteinExistence type="inferred from homology"/>
<accession>A0A7S2CMU7</accession>
<keyword evidence="10" id="KW-0769">Symport</keyword>
<protein>
    <recommendedName>
        <fullName evidence="18">EF-hand domain-containing protein</fullName>
    </recommendedName>
</protein>
<evidence type="ECO:0000256" key="5">
    <source>
        <dbReference type="ARBA" id="ARBA00022538"/>
    </source>
</evidence>
<evidence type="ECO:0000256" key="4">
    <source>
        <dbReference type="ARBA" id="ARBA00022449"/>
    </source>
</evidence>
<dbReference type="EMBL" id="HBGT01023557">
    <property type="protein sequence ID" value="CAD9430460.1"/>
    <property type="molecule type" value="Transcribed_RNA"/>
</dbReference>
<dbReference type="GO" id="GO:0005509">
    <property type="term" value="F:calcium ion binding"/>
    <property type="evidence" value="ECO:0007669"/>
    <property type="project" value="InterPro"/>
</dbReference>
<keyword evidence="14" id="KW-0406">Ion transport</keyword>
<feature type="transmembrane region" description="Helical" evidence="17">
    <location>
        <begin position="327"/>
        <end position="351"/>
    </location>
</feature>
<dbReference type="Gene3D" id="1.10.238.10">
    <property type="entry name" value="EF-hand"/>
    <property type="match status" value="2"/>
</dbReference>
<evidence type="ECO:0000256" key="9">
    <source>
        <dbReference type="ARBA" id="ARBA00022837"/>
    </source>
</evidence>
<dbReference type="InterPro" id="IPR044880">
    <property type="entry name" value="NCX_ion-bd_dom_sf"/>
</dbReference>
<feature type="domain" description="EF-hand" evidence="18">
    <location>
        <begin position="480"/>
        <end position="515"/>
    </location>
</feature>
<name>A0A7S2CMU7_9STRA</name>